<feature type="domain" description="Thioredoxin" evidence="9">
    <location>
        <begin position="52"/>
        <end position="179"/>
    </location>
</feature>
<dbReference type="PROSITE" id="PS00194">
    <property type="entry name" value="THIOREDOXIN_1"/>
    <property type="match status" value="1"/>
</dbReference>
<evidence type="ECO:0000256" key="3">
    <source>
        <dbReference type="ARBA" id="ARBA00022989"/>
    </source>
</evidence>
<organism evidence="10 11">
    <name type="scientific">Fistulifera solaris</name>
    <name type="common">Oleaginous diatom</name>
    <dbReference type="NCBI Taxonomy" id="1519565"/>
    <lineage>
        <taxon>Eukaryota</taxon>
        <taxon>Sar</taxon>
        <taxon>Stramenopiles</taxon>
        <taxon>Ochrophyta</taxon>
        <taxon>Bacillariophyta</taxon>
        <taxon>Bacillariophyceae</taxon>
        <taxon>Bacillariophycidae</taxon>
        <taxon>Naviculales</taxon>
        <taxon>Naviculaceae</taxon>
        <taxon>Fistulifera</taxon>
    </lineage>
</organism>
<gene>
    <name evidence="10" type="ORF">FisN_31Hh039</name>
</gene>
<dbReference type="AlphaFoldDB" id="A0A1Z5JAA8"/>
<keyword evidence="10" id="KW-0413">Isomerase</keyword>
<dbReference type="GO" id="GO:0005789">
    <property type="term" value="C:endoplasmic reticulum membrane"/>
    <property type="evidence" value="ECO:0007669"/>
    <property type="project" value="UniProtKB-SubCell"/>
</dbReference>
<evidence type="ECO:0000256" key="5">
    <source>
        <dbReference type="ARBA" id="ARBA00045246"/>
    </source>
</evidence>
<evidence type="ECO:0000256" key="7">
    <source>
        <dbReference type="SAM" id="MobiDB-lite"/>
    </source>
</evidence>
<keyword evidence="11" id="KW-1185">Reference proteome</keyword>
<keyword evidence="3 8" id="KW-1133">Transmembrane helix</keyword>
<dbReference type="PANTHER" id="PTHR46426:SF1">
    <property type="entry name" value="PROTEIN DISULFIDE-ISOMERASE TMX3"/>
    <property type="match status" value="1"/>
</dbReference>
<dbReference type="EC" id="5.3.4.1" evidence="10"/>
<dbReference type="FunCoup" id="A0A1Z5JAA8">
    <property type="interactions" value="88"/>
</dbReference>
<dbReference type="InterPro" id="IPR013766">
    <property type="entry name" value="Thioredoxin_domain"/>
</dbReference>
<dbReference type="EMBL" id="BDSP01000026">
    <property type="protein sequence ID" value="GAX10832.1"/>
    <property type="molecule type" value="Genomic_DNA"/>
</dbReference>
<dbReference type="SUPFAM" id="SSF52833">
    <property type="entry name" value="Thioredoxin-like"/>
    <property type="match status" value="1"/>
</dbReference>
<dbReference type="InterPro" id="IPR017937">
    <property type="entry name" value="Thioredoxin_CS"/>
</dbReference>
<comment type="caution">
    <text evidence="10">The sequence shown here is derived from an EMBL/GenBank/DDBJ whole genome shotgun (WGS) entry which is preliminary data.</text>
</comment>
<protein>
    <submittedName>
        <fullName evidence="10">Thioredoxin domain-containing protein 10</fullName>
        <ecNumber evidence="10">5.3.4.1</ecNumber>
    </submittedName>
</protein>
<dbReference type="Pfam" id="PF00085">
    <property type="entry name" value="Thioredoxin"/>
    <property type="match status" value="1"/>
</dbReference>
<evidence type="ECO:0000313" key="10">
    <source>
        <dbReference type="EMBL" id="GAX10832.1"/>
    </source>
</evidence>
<keyword evidence="2 8" id="KW-0812">Transmembrane</keyword>
<feature type="transmembrane region" description="Helical" evidence="8">
    <location>
        <begin position="445"/>
        <end position="467"/>
    </location>
</feature>
<evidence type="ECO:0000256" key="2">
    <source>
        <dbReference type="ARBA" id="ARBA00022692"/>
    </source>
</evidence>
<evidence type="ECO:0000256" key="6">
    <source>
        <dbReference type="SAM" id="Coils"/>
    </source>
</evidence>
<accession>A0A1Z5JAA8</accession>
<dbReference type="InterPro" id="IPR036249">
    <property type="entry name" value="Thioredoxin-like_sf"/>
</dbReference>
<feature type="coiled-coil region" evidence="6">
    <location>
        <begin position="474"/>
        <end position="501"/>
    </location>
</feature>
<comment type="function">
    <text evidence="5">Probable disulfide isomerase, which participates in the folding of proteins containing disulfide bonds. May act as a dithiol oxidase. Acts as a regulator of endoplasmic reticulum-mitochondria contact sites via its ability to regulate redox signals.</text>
</comment>
<evidence type="ECO:0000256" key="1">
    <source>
        <dbReference type="ARBA" id="ARBA00004389"/>
    </source>
</evidence>
<name>A0A1Z5JAA8_FISSO</name>
<dbReference type="InterPro" id="IPR052250">
    <property type="entry name" value="PDI_TMX3"/>
</dbReference>
<evidence type="ECO:0000259" key="9">
    <source>
        <dbReference type="PROSITE" id="PS51352"/>
    </source>
</evidence>
<dbReference type="InParanoid" id="A0A1Z5JAA8"/>
<evidence type="ECO:0000256" key="8">
    <source>
        <dbReference type="SAM" id="Phobius"/>
    </source>
</evidence>
<dbReference type="Gene3D" id="3.40.30.10">
    <property type="entry name" value="Glutaredoxin"/>
    <property type="match status" value="1"/>
</dbReference>
<dbReference type="Proteomes" id="UP000198406">
    <property type="component" value="Unassembled WGS sequence"/>
</dbReference>
<keyword evidence="4 8" id="KW-0472">Membrane</keyword>
<dbReference type="PROSITE" id="PS51352">
    <property type="entry name" value="THIOREDOXIN_2"/>
    <property type="match status" value="1"/>
</dbReference>
<proteinExistence type="predicted"/>
<evidence type="ECO:0000256" key="4">
    <source>
        <dbReference type="ARBA" id="ARBA00023136"/>
    </source>
</evidence>
<reference evidence="10 11" key="1">
    <citation type="journal article" date="2015" name="Plant Cell">
        <title>Oil accumulation by the oleaginous diatom Fistulifera solaris as revealed by the genome and transcriptome.</title>
        <authorList>
            <person name="Tanaka T."/>
            <person name="Maeda Y."/>
            <person name="Veluchamy A."/>
            <person name="Tanaka M."/>
            <person name="Abida H."/>
            <person name="Marechal E."/>
            <person name="Bowler C."/>
            <person name="Muto M."/>
            <person name="Sunaga Y."/>
            <person name="Tanaka M."/>
            <person name="Yoshino T."/>
            <person name="Taniguchi T."/>
            <person name="Fukuda Y."/>
            <person name="Nemoto M."/>
            <person name="Matsumoto M."/>
            <person name="Wong P.S."/>
            <person name="Aburatani S."/>
            <person name="Fujibuchi W."/>
        </authorList>
    </citation>
    <scope>NUCLEOTIDE SEQUENCE [LARGE SCALE GENOMIC DNA]</scope>
    <source>
        <strain evidence="10 11">JPCC DA0580</strain>
    </source>
</reference>
<comment type="subcellular location">
    <subcellularLocation>
        <location evidence="1">Endoplasmic reticulum membrane</location>
        <topology evidence="1">Single-pass membrane protein</topology>
    </subcellularLocation>
</comment>
<evidence type="ECO:0000313" key="11">
    <source>
        <dbReference type="Proteomes" id="UP000198406"/>
    </source>
</evidence>
<keyword evidence="6" id="KW-0175">Coiled coil</keyword>
<dbReference type="OrthoDB" id="427280at2759"/>
<dbReference type="CDD" id="cd02961">
    <property type="entry name" value="PDI_a_family"/>
    <property type="match status" value="1"/>
</dbReference>
<dbReference type="GO" id="GO:0003756">
    <property type="term" value="F:protein disulfide isomerase activity"/>
    <property type="evidence" value="ECO:0007669"/>
    <property type="project" value="UniProtKB-EC"/>
</dbReference>
<sequence>METVRDMQAAIAQQHKQQQHNKKVHPQQIPLDPFFLSNMIRYSLLLLLLLLSAPGQAVPAKEAVYKPGEIPNQPVRINKENFDAMLQDKTNPLWLLKFYAPWCGHCKRLAPVLTKVAQQTEGQMAIGKIDCTSTGAPLCKQYDVKGYPTLMFALDGEVQDFPYGRSAEELVAFSKKMNTLTVDVVASQQDADQYARTQTSNGIVFVAYDPASSAAADIPAKLNTSPFLQSYATVARKEQAFAHFLLLEPSLLESEEGLRVDPAAFGDFPSSSFVCRREVGVPTRCRPADADLRAWVRANNIPTVNDLGPTNFYSIGHKGRPLVIGVYHPEVELASGKDPETDIKEKLLEFAISNHPLAADYYFGYMNGHKWTSFLEQFNVMGGPQVFVLDVPTKMYWQDEKLGYDLDIAGLLEAKASGAVPGLSARRKGVDGIKDMVADWVENNLMAASVITLVFLLVLYVSLAYWASSEDVPVSAEEALLAAEQEAKEEAAAQLQEEESKKDK</sequence>
<feature type="region of interest" description="Disordered" evidence="7">
    <location>
        <begin position="1"/>
        <end position="24"/>
    </location>
</feature>
<dbReference type="PANTHER" id="PTHR46426">
    <property type="entry name" value="PROTEIN DISULFIDE-ISOMERASE TMX3"/>
    <property type="match status" value="1"/>
</dbReference>